<reference evidence="22" key="1">
    <citation type="submission" date="2015-02" db="EMBL/GenBank/DDBJ databases">
        <title>Genome sequencing for Strongylocentrotus purpuratus.</title>
        <authorList>
            <person name="Murali S."/>
            <person name="Liu Y."/>
            <person name="Vee V."/>
            <person name="English A."/>
            <person name="Wang M."/>
            <person name="Skinner E."/>
            <person name="Han Y."/>
            <person name="Muzny D.M."/>
            <person name="Worley K.C."/>
            <person name="Gibbs R.A."/>
        </authorList>
    </citation>
    <scope>NUCLEOTIDE SEQUENCE</scope>
</reference>
<dbReference type="CDD" id="cd00603">
    <property type="entry name" value="IPT_PCSR"/>
    <property type="match status" value="8"/>
</dbReference>
<dbReference type="InterPro" id="IPR013783">
    <property type="entry name" value="Ig-like_fold"/>
</dbReference>
<keyword evidence="22" id="KW-1185">Reference proteome</keyword>
<dbReference type="SMART" id="SM01225">
    <property type="entry name" value="G8"/>
    <property type="match status" value="2"/>
</dbReference>
<evidence type="ECO:0000256" key="2">
    <source>
        <dbReference type="ARBA" id="ARBA00004236"/>
    </source>
</evidence>
<keyword evidence="4" id="KW-1003">Cell membrane</keyword>
<dbReference type="InterPro" id="IPR012334">
    <property type="entry name" value="Pectin_lyas_fold"/>
</dbReference>
<dbReference type="InterPro" id="IPR037524">
    <property type="entry name" value="PA14/GLEYA"/>
</dbReference>
<dbReference type="Gene3D" id="2.160.20.10">
    <property type="entry name" value="Single-stranded right-handed beta-helix, Pectin lyase-like"/>
    <property type="match status" value="2"/>
</dbReference>
<dbReference type="Pfam" id="PF07691">
    <property type="entry name" value="PA14"/>
    <property type="match status" value="1"/>
</dbReference>
<evidence type="ECO:0000259" key="19">
    <source>
        <dbReference type="PROSITE" id="PS51484"/>
    </source>
</evidence>
<dbReference type="InterPro" id="IPR055401">
    <property type="entry name" value="CEMIP_beta-hel_dom"/>
</dbReference>
<dbReference type="Gene3D" id="2.60.40.420">
    <property type="entry name" value="Cupredoxins - blue copper proteins"/>
    <property type="match status" value="1"/>
</dbReference>
<evidence type="ECO:0000256" key="16">
    <source>
        <dbReference type="SAM" id="MobiDB-lite"/>
    </source>
</evidence>
<evidence type="ECO:0000256" key="12">
    <source>
        <dbReference type="ARBA" id="ARBA00023136"/>
    </source>
</evidence>
<dbReference type="Pfam" id="PF01753">
    <property type="entry name" value="zf-MYND"/>
    <property type="match status" value="1"/>
</dbReference>
<dbReference type="SUPFAM" id="SSF49503">
    <property type="entry name" value="Cupredoxins"/>
    <property type="match status" value="1"/>
</dbReference>
<keyword evidence="8" id="KW-0677">Repeat</keyword>
<dbReference type="InterPro" id="IPR011658">
    <property type="entry name" value="PA14_dom"/>
</dbReference>
<dbReference type="InterPro" id="IPR014756">
    <property type="entry name" value="Ig_E-set"/>
</dbReference>
<dbReference type="FunFam" id="2.60.40.10:FF:001057">
    <property type="entry name" value="PKHD1 like 1"/>
    <property type="match status" value="1"/>
</dbReference>
<dbReference type="InterPro" id="IPR011050">
    <property type="entry name" value="Pectin_lyase_fold/virulence"/>
</dbReference>
<dbReference type="GO" id="GO:0042995">
    <property type="term" value="C:cell projection"/>
    <property type="evidence" value="ECO:0007669"/>
    <property type="project" value="UniProtKB-SubCell"/>
</dbReference>
<dbReference type="SMART" id="SM00429">
    <property type="entry name" value="IPT"/>
    <property type="match status" value="11"/>
</dbReference>
<evidence type="ECO:0008006" key="23">
    <source>
        <dbReference type="Google" id="ProtNLM"/>
    </source>
</evidence>
<dbReference type="InterPro" id="IPR052387">
    <property type="entry name" value="Fibrocystin"/>
</dbReference>
<keyword evidence="5 17" id="KW-0812">Transmembrane</keyword>
<feature type="transmembrane region" description="Helical" evidence="17">
    <location>
        <begin position="4205"/>
        <end position="4230"/>
    </location>
</feature>
<name>A0A7M7NX46_STRPU</name>
<evidence type="ECO:0000256" key="5">
    <source>
        <dbReference type="ARBA" id="ARBA00022692"/>
    </source>
</evidence>
<dbReference type="Pfam" id="PF10162">
    <property type="entry name" value="G8"/>
    <property type="match status" value="3"/>
</dbReference>
<evidence type="ECO:0000256" key="17">
    <source>
        <dbReference type="SAM" id="Phobius"/>
    </source>
</evidence>
<dbReference type="EnsemblMetazoa" id="XM_030986388">
    <property type="protein sequence ID" value="XP_030842248"/>
    <property type="gene ID" value="LOC582056"/>
</dbReference>
<dbReference type="RefSeq" id="XP_030842248.1">
    <property type="nucleotide sequence ID" value="XM_030986388.1"/>
</dbReference>
<keyword evidence="10" id="KW-0862">Zinc</keyword>
<dbReference type="SUPFAM" id="SSF51126">
    <property type="entry name" value="Pectin lyase-like"/>
    <property type="match status" value="1"/>
</dbReference>
<keyword evidence="14" id="KW-0966">Cell projection</keyword>
<dbReference type="Pfam" id="PF01833">
    <property type="entry name" value="TIG"/>
    <property type="match status" value="11"/>
</dbReference>
<dbReference type="Gene3D" id="6.10.140.2220">
    <property type="match status" value="1"/>
</dbReference>
<keyword evidence="6" id="KW-0479">Metal-binding</keyword>
<sequence length="4502" mass="489961">MVDGQGKRYHYQQYAVVTSISPQSGSLEGGTLVTVKGDGFLLVNDVLVGGEPCDIVTQEPQKITCSTSPAPENSDLYPGGRGLLLEWWADQTSNQGLDDFHWNTSDSVYVRGGIIDAAFTDEEPNDNQFASRLSGYFAPPQTGDYTFYVRGDDVVDLWLSNSSNPENAVKIAYSERKTNTFFVSDSQRSHKLTLDQDRLYYLEARHYDYSSASNIELGVGLHKTTWTEKDVARASNDVQLIETVADSNPEVQIIRVSGQKEVQLINIDISSCETEDCVLTGFTVAYDGVSADFTNLSTSQELEDALNSLSTLETNQVVVTLDEGDTFLNFTVCFTQEESVSELIALTYTGDKTVSITVDEVSEGTAGVAPDEFTITYAGIQSTPLSFSSSAQEVEDALVDMTGFRCSPELDPDFYYFFQDYESDEYDTREYGERVRGQEAYCGRTSLKNPQYIFRESRTPSSDGDTKGRFDISSNKELCFGIRGSGFRGRFQVRYVVHSRDPSDDSVSYINKWIAFFNDEEEPSNTWERRCFNLYDIANDDDDYDLNNFVYEAYRIQIDYDPEYECYVDYVSIGRKTSGSSAEIQRNPSARPNNIFVIDIDVDLIEGNAGNAYRITMIGDHCSYDFPLFEITSADVVTEDDDKVVYGSSGWPEGSNIAVEREQAATPPVAGSFDLQFDGKTATGIDAMVTEERLKQYLEVELITGFVKVTRLGFCSAYSWQVEFTGNGGSQPLITVLSHTLTNEQSGVDLQVTKQMDGHLFLNPIPGEFLRTPHDKPQVQVRAKKLLASCIGDCSFEYTNEATPTLSSITPTEGSSTDSTAITITGSMFSTESSENTITINGVTCEVMASTDTEITCNVGQSPAEEYEVKVQVLGLGLASTPNGAVSFIYTFDLTSVSPSVGSTAGGTVVTINGHGFGDNMEVTVAGRVCDIISVSYAIITCKVQSSSEGNDTSVNVFIPNGESASLDNVFTLTENITPTISSISPTVSSVTGGSDLTIVGTKFGDSGASVDVGGKECKISSQSDTEIVCVLPSHTYGAHNAFVSIAGVGYAKKASEDVNLAVSYALVVTGVFPQSGSLFGGTTVTITGGGFGTSADDVEVLIGDEACALSMVADDLMTCVSPQVNSHHTISHLGKHETYGIGYAWDPPKLDIAAGDIVTWTAIIPMYVSGIKYSVHQTSSAADTLYDGSGFNSGPFGTAGKFSYKFDAPGTYYYSSDPVNYENPDDPIYMTGIIVVSSRTSTTLPITVTVTGYEAENDLDSGVADPSSGGVCPGDTTAIEGCTDDGGDTSSEDVFTFTYSTCHTPTVSMISPNTGTEGALLNITGTGLSSMSCQVEVLVGTQSCSVDSASSTLVQCNVEAGDVLETGVLQGVSVNIKNLGFAQILPKVPVQRSFVLFSQVDTVSLQQGSIAGGTEILFSGSGFSSEPVVTMGGLGGAPCTIQESSYTSFSCITSPNQKGAYQIEVRVGQFESEWNTPDLMIFNYNDESTPVVTSFTSANAVVYGASTVINFNGSFLNTNDTGLITIDIGGTDCLVNQTSDASVVCDVSYVPVGTQTISFHIAGFGNAQFESGNTVWSSKTLDSIDPSSGSLEGGQTVTIAGNGFVAEEIQVLIDDSPCEIQSLTLSQIICITPPRAEGSETVTVTSGLHTYTTLIYKYTAAMTPIVSSLLPSTGQSGDTITITGTAFSDEASEVTVIIDFVECNVTSSSVTSIECTTGSHSAGTYDLEVHVSGKGIATSSVTFEYSLNLDSVTPNEGSFGGGLTLTIGGSGFDETTTEVYVCDNLCLNTLATSSSIMCEVPPNFDEADELVCDVRISLASGSQDNSTGAFTYKRSLTPTITSVEPQRGGTAGGTTVTIDGTGFLSSGNHQVTIGGTECIIDTESETQIVCVTESHQNEMTEVKVEVGSQGAALAQQGVADYFYIDVWSSRFTWGGDDPPGAGTFVTISAGQTILLDTDTPVLKILLIDGGSLIFDEKDVELKAEYIIVTNGGHLSVGTEEEPFQHKGIITLYGNVRSTELPFYGAKVLAVRNGTLDLHGQPVPIMWTHLSETIDPEDTDISLMRPVTWNVGDQIVIATTGGRLDIDQNEVVTITAVSDDNMTLTVDPPIEYQHISIVQDIAGVILETRAEVGLLTHNVVVRGNVNEDWTEEIEACEAPFDTGMFDTQTCFLGRFGEETASDQFGGHIMIFAREMDANLVHGYLEYVELTHVGQAFRLGRYPIHYHMNGDVSGSYVRGCSVHHTFNRAVTIHGVHNLLVEHNVAYNIMGHAYFMEDGIETNNTIQYNLAVFVRSSNSLLNVDVTPASFWVTNPDNYVRHNAAAGGSHFGFWYNMPEHPGGPSFTTEVCPRHVPLGEFNNNTAHSFGWYGLWVFPKYHPKVTGGCNDFESTPAVFANLTVWNTERGAEVVDCGAVQLHNFVTSDTEQSGLEYQKVTSIQWLGDDGAEGALIKDSVVIGRSDGISGTGENASCTIGGFVSPQSHFVTLDGVKFINFDRDTCATLRACSKCRFEQGGFTTRFRNMEFANADNKVGFQWLYEAVFEDMDGSLSGTDGATSITPVNDNLPDDHCTKDDSAYNFGSVPGAVCDSSIALHRFSFNHAVPESLLYEDAIFTNAHGATPVNYHKKRITHPKGWMVTLIDGETYIMSFLTNEQLTNISYTGRFDDFEDGDYVLISHNLTQKVDKVSVIGEIRNSTETLVTYEDNENGDYYIDSLTNDLTYMISGKGLDTPVNIEVDLDVYRCYFDDCIPPVPEAPPTGRPEDLLYWSNPDAWANVTEGWGGYGGGVPQDGDDVQILPGLYIIANDSLPVMNKLFIYGTLELADVRDFTLRATYILIQGGHLVIGESEAMPFIHNVHIILEGNHNTPDLPLTSDLNLGSKALGKSFWRAIIIILEGNHNTPDLPLTSDLNLGSKALGVFGVLDLHGKAPEVTWTRLAMTVSPGDNSISLEKDTNWKVGDEIAVATTDYETWHTETFAIQEVTDARTFVLNATFQHLHTAATEHENTQNQYRIAAEVGLFTRNIVIEGASYDGIFTELFGARVLVGSFYQDQDFFQGRAYISNVQFKHTGQEGYVESYDPRFSVAFLDLRDPFFNTLPSSLTGCSFHHGFSTAIGAYSSNKLIIKDNIVHHTIGAGIIIEGSEDILLEHNLVMLSISKATYQDRWQVENLNWFGSITFDSADNLVMRDNAVAGSEKAGIMMDGEECGVDSRFSQNVVHSALQGVMLFKRSQPQCSSVANFLIYRCYHYGIYVQINSDLHVTNVTLADNKNAICPMFYSPHALTHKKQDRLFQLTNSVISGHSSSFDCDLDEVAPEVASFESKQRAELTPEEGVAGLVLTTYMSALNGAAFFAFRSIHSYPSIGGNNQISDVSFINFDDHCGRQGRVFITNAFSDDATHPTEVQNINLISTSKESLIFIHRPPLNKVNPSDCVDMDCDGMKKTLIRDLDGSMLGSVGTVVPDSAFEWDGDQRRGLGDYRIPRMALTDHITGDQIDIADKAPNKGIVGTSSSDCTWTESWQAFECHNLDHMMFMVESMDADTETRRISPVALLADGYVDLINGPQDHGWCLGYTCQERISTFNTLVATGLEYELYFTGTNPQGLRLYFLNADDTQTIVVGIWYANPQRLDVYSNDAYILPNNAEYDNNNRLTWKRPQTPLQYRPTVSSTINGENYFARDRQTLYLVVRGSNIVEIKTTPAVILTFGVPSIDVDEFFEENLRSNLAQLLNISPENIRVVNIIREDSRRRRRAAGEAAVEIEIVAGNATSASNQTSAVEELHEIQAILVTEQQQGNLGANLNITIDSMSMTDPVEPPVDPTGGVKATNETGGPAEGDETFSERQLEVDAARQEELSQPVVYVTPSNLVVGTSPTEGSEYAPFPTQPTVKVVDQEGNLVTALGHSSDPWLVTATLAVRPAGSTAQLIGNVTLPFDEGWANFTNLAITKQGSGYELEFAITHPQSTTVSSARSTAFPITPRQLTGAQSHKTGTVYANEAFQVLVEVRDAASGEVVTNLKESGYNTWKATASLYLPSNYRGQLAGQKTVAVDLSTGVATFSDLVLDITGYGYILSVDVFAVDTQEYSFSVQLDPFDVTARDVVPPTGKSVMITLRFDTDYSVVEGKESAFVTNFRNKVGYRYTNVSLSDFKVSKGSILLTFNMAGDTEGTVEVLYDDLQNGDIFVVFEGTTLEADPVLLVNGQEHTRKAPGSRFPLWAIIVVAIIGFLMLVIILLVIFFKCCLKKDSKIQQVERLPLSMVDGIENKTYTPTIVNHTSLDVSPTGSRTTLLTTQGVEWDEKKKGPKPKSSKVDRPMNKQVHLLAHEGDCASLSGSRSPNSPRRTPEIEVTALPPGFTEGQIEREKEDRTDMPVNIKNSDGTFQKIGQVSTNKVGTLSDLRHDLKKSHSLPPKVQEKPFVFLKVEDMADYETLEEKRVSVSEAYGSTGGLILIRWYTEQDSTDLCVCGLVGQFQCSLCDKQSYCSPQCQSTDWPRHTMPCSEWTKQRKDINQE</sequence>
<dbReference type="SMART" id="SM00710">
    <property type="entry name" value="PbH1"/>
    <property type="match status" value="9"/>
</dbReference>
<accession>A0A7M7NX46</accession>
<keyword evidence="9 15" id="KW-0863">Zinc-finger</keyword>
<dbReference type="FunFam" id="2.60.40.10:FF:001165">
    <property type="entry name" value="PKHD1 like 1"/>
    <property type="match status" value="1"/>
</dbReference>
<feature type="compositionally biased region" description="Polar residues" evidence="16">
    <location>
        <begin position="4322"/>
        <end position="4332"/>
    </location>
</feature>
<dbReference type="Gene3D" id="2.60.120.1560">
    <property type="match status" value="1"/>
</dbReference>
<dbReference type="FunFam" id="2.60.40.10:FF:003881">
    <property type="match status" value="1"/>
</dbReference>
<dbReference type="InterPro" id="IPR006626">
    <property type="entry name" value="PbH1"/>
</dbReference>
<dbReference type="Proteomes" id="UP000007110">
    <property type="component" value="Unassembled WGS sequence"/>
</dbReference>
<keyword evidence="12 17" id="KW-0472">Membrane</keyword>
<dbReference type="PROSITE" id="PS51484">
    <property type="entry name" value="G8"/>
    <property type="match status" value="2"/>
</dbReference>
<evidence type="ECO:0000256" key="13">
    <source>
        <dbReference type="ARBA" id="ARBA00023180"/>
    </source>
</evidence>
<dbReference type="PROSITE" id="PS51820">
    <property type="entry name" value="PA14"/>
    <property type="match status" value="1"/>
</dbReference>
<dbReference type="SUPFAM" id="SSF144232">
    <property type="entry name" value="HIT/MYND zinc finger-like"/>
    <property type="match status" value="1"/>
</dbReference>
<dbReference type="GO" id="GO:0008270">
    <property type="term" value="F:zinc ion binding"/>
    <property type="evidence" value="ECO:0007669"/>
    <property type="project" value="UniProtKB-KW"/>
</dbReference>
<proteinExistence type="predicted"/>
<dbReference type="PROSITE" id="PS50865">
    <property type="entry name" value="ZF_MYND_2"/>
    <property type="match status" value="1"/>
</dbReference>
<evidence type="ECO:0000256" key="4">
    <source>
        <dbReference type="ARBA" id="ARBA00022475"/>
    </source>
</evidence>
<dbReference type="PANTHER" id="PTHR46769">
    <property type="entry name" value="POLYCYSTIC KIDNEY AND HEPATIC DISEASE 1 (AUTOSOMAL RECESSIVE)-LIKE 1"/>
    <property type="match status" value="1"/>
</dbReference>
<feature type="domain" description="MYND-type" evidence="18">
    <location>
        <begin position="4451"/>
        <end position="4489"/>
    </location>
</feature>
<dbReference type="OrthoDB" id="120976at2759"/>
<feature type="region of interest" description="Disordered" evidence="16">
    <location>
        <begin position="4317"/>
        <end position="4337"/>
    </location>
</feature>
<dbReference type="FunFam" id="2.60.40.10:FF:000616">
    <property type="entry name" value="PKHD1 like 1"/>
    <property type="match status" value="1"/>
</dbReference>
<dbReference type="InterPro" id="IPR002893">
    <property type="entry name" value="Znf_MYND"/>
</dbReference>
<evidence type="ECO:0000256" key="6">
    <source>
        <dbReference type="ARBA" id="ARBA00022723"/>
    </source>
</evidence>
<dbReference type="SUPFAM" id="SSF56988">
    <property type="entry name" value="Anthrax protective antigen"/>
    <property type="match status" value="1"/>
</dbReference>
<dbReference type="FunFam" id="2.160.20.10:FF:000070">
    <property type="entry name" value="PKHD1 like 1"/>
    <property type="match status" value="1"/>
</dbReference>
<dbReference type="GO" id="GO:0005886">
    <property type="term" value="C:plasma membrane"/>
    <property type="evidence" value="ECO:0007669"/>
    <property type="project" value="UniProtKB-SubCell"/>
</dbReference>
<evidence type="ECO:0000256" key="7">
    <source>
        <dbReference type="ARBA" id="ARBA00022729"/>
    </source>
</evidence>
<dbReference type="Pfam" id="PF24606">
    <property type="entry name" value="CEMIP_beta-hel"/>
    <property type="match status" value="2"/>
</dbReference>
<dbReference type="FunFam" id="2.60.40.10:FF:002342">
    <property type="entry name" value="Uncharacterized protein"/>
    <property type="match status" value="1"/>
</dbReference>
<evidence type="ECO:0000313" key="22">
    <source>
        <dbReference type="Proteomes" id="UP000007110"/>
    </source>
</evidence>
<evidence type="ECO:0000256" key="15">
    <source>
        <dbReference type="PROSITE-ProRule" id="PRU00134"/>
    </source>
</evidence>
<evidence type="ECO:0000256" key="3">
    <source>
        <dbReference type="ARBA" id="ARBA00004316"/>
    </source>
</evidence>
<dbReference type="InterPro" id="IPR008972">
    <property type="entry name" value="Cupredoxin"/>
</dbReference>
<dbReference type="InterPro" id="IPR002909">
    <property type="entry name" value="IPT_dom"/>
</dbReference>
<reference evidence="21" key="2">
    <citation type="submission" date="2021-01" db="UniProtKB">
        <authorList>
            <consortium name="EnsemblMetazoa"/>
        </authorList>
    </citation>
    <scope>IDENTIFICATION</scope>
</reference>
<evidence type="ECO:0000313" key="21">
    <source>
        <dbReference type="EnsemblMetazoa" id="XP_030842248"/>
    </source>
</evidence>
<feature type="domain" description="PA14" evidence="20">
    <location>
        <begin position="78"/>
        <end position="233"/>
    </location>
</feature>
<dbReference type="Gene3D" id="2.60.40.10">
    <property type="entry name" value="Immunoglobulins"/>
    <property type="match status" value="11"/>
</dbReference>
<dbReference type="PANTHER" id="PTHR46769:SF2">
    <property type="entry name" value="FIBROCYSTIN-L ISOFORM 2 PRECURSOR-RELATED"/>
    <property type="match status" value="1"/>
</dbReference>
<feature type="region of interest" description="Disordered" evidence="16">
    <location>
        <begin position="4283"/>
        <end position="4305"/>
    </location>
</feature>
<evidence type="ECO:0000259" key="18">
    <source>
        <dbReference type="PROSITE" id="PS50865"/>
    </source>
</evidence>
<evidence type="ECO:0000256" key="9">
    <source>
        <dbReference type="ARBA" id="ARBA00022771"/>
    </source>
</evidence>
<dbReference type="OMA" id="LANWAND"/>
<evidence type="ECO:0000256" key="11">
    <source>
        <dbReference type="ARBA" id="ARBA00022989"/>
    </source>
</evidence>
<keyword evidence="13" id="KW-0325">Glycoprotein</keyword>
<dbReference type="FunFam" id="2.60.40.10:FF:002972">
    <property type="entry name" value="fibrocystin-L-like isoform X1"/>
    <property type="match status" value="1"/>
</dbReference>
<comment type="subcellular location">
    <subcellularLocation>
        <location evidence="2">Cell membrane</location>
    </subcellularLocation>
    <subcellularLocation>
        <location evidence="3">Cell projection</location>
    </subcellularLocation>
    <subcellularLocation>
        <location evidence="1">Membrane</location>
        <topology evidence="1">Single-pass membrane protein</topology>
    </subcellularLocation>
</comment>
<dbReference type="InterPro" id="IPR019316">
    <property type="entry name" value="G8_domain"/>
</dbReference>
<evidence type="ECO:0000256" key="14">
    <source>
        <dbReference type="ARBA" id="ARBA00023273"/>
    </source>
</evidence>
<dbReference type="GeneID" id="582056"/>
<evidence type="ECO:0000259" key="20">
    <source>
        <dbReference type="PROSITE" id="PS51820"/>
    </source>
</evidence>
<feature type="domain" description="G8" evidence="19">
    <location>
        <begin position="2777"/>
        <end position="2937"/>
    </location>
</feature>
<dbReference type="InParanoid" id="A0A7M7NX46"/>
<dbReference type="KEGG" id="spu:582056"/>
<protein>
    <recommendedName>
        <fullName evidence="23">Fibrocystin-L</fullName>
    </recommendedName>
</protein>
<evidence type="ECO:0000256" key="1">
    <source>
        <dbReference type="ARBA" id="ARBA00004167"/>
    </source>
</evidence>
<organism evidence="21 22">
    <name type="scientific">Strongylocentrotus purpuratus</name>
    <name type="common">Purple sea urchin</name>
    <dbReference type="NCBI Taxonomy" id="7668"/>
    <lineage>
        <taxon>Eukaryota</taxon>
        <taxon>Metazoa</taxon>
        <taxon>Echinodermata</taxon>
        <taxon>Eleutherozoa</taxon>
        <taxon>Echinozoa</taxon>
        <taxon>Echinoidea</taxon>
        <taxon>Euechinoidea</taxon>
        <taxon>Echinacea</taxon>
        <taxon>Camarodonta</taxon>
        <taxon>Echinidea</taxon>
        <taxon>Strongylocentrotidae</taxon>
        <taxon>Strongylocentrotus</taxon>
    </lineage>
</organism>
<feature type="domain" description="G8" evidence="19">
    <location>
        <begin position="1932"/>
        <end position="2052"/>
    </location>
</feature>
<keyword evidence="7" id="KW-0732">Signal</keyword>
<dbReference type="CDD" id="cd00102">
    <property type="entry name" value="IPT"/>
    <property type="match status" value="1"/>
</dbReference>
<dbReference type="SUPFAM" id="SSF81296">
    <property type="entry name" value="E set domains"/>
    <property type="match status" value="11"/>
</dbReference>
<evidence type="ECO:0000256" key="10">
    <source>
        <dbReference type="ARBA" id="ARBA00022833"/>
    </source>
</evidence>
<evidence type="ECO:0000256" key="8">
    <source>
        <dbReference type="ARBA" id="ARBA00022737"/>
    </source>
</evidence>
<keyword evidence="11 17" id="KW-1133">Transmembrane helix</keyword>